<dbReference type="GO" id="GO:0005829">
    <property type="term" value="C:cytosol"/>
    <property type="evidence" value="ECO:0007669"/>
    <property type="project" value="TreeGrafter"/>
</dbReference>
<comment type="similarity">
    <text evidence="1">Belongs to the DNA polymerase type-Y family.</text>
</comment>
<dbReference type="PROSITE" id="PS50173">
    <property type="entry name" value="UMUC"/>
    <property type="match status" value="1"/>
</dbReference>
<gene>
    <name evidence="5" type="primary">dinB</name>
    <name evidence="5" type="ORF">GCM10011591_27420</name>
</gene>
<dbReference type="GO" id="GO:0003887">
    <property type="term" value="F:DNA-directed DNA polymerase activity"/>
    <property type="evidence" value="ECO:0007669"/>
    <property type="project" value="UniProtKB-EC"/>
</dbReference>
<dbReference type="Gene3D" id="3.30.70.270">
    <property type="match status" value="1"/>
</dbReference>
<comment type="caution">
    <text evidence="5">The sequence shown here is derived from an EMBL/GenBank/DDBJ whole genome shotgun (WGS) entry which is preliminary data.</text>
</comment>
<dbReference type="GO" id="GO:0006281">
    <property type="term" value="P:DNA repair"/>
    <property type="evidence" value="ECO:0007669"/>
    <property type="project" value="InterPro"/>
</dbReference>
<evidence type="ECO:0000256" key="2">
    <source>
        <dbReference type="ARBA" id="ARBA00025589"/>
    </source>
</evidence>
<dbReference type="InterPro" id="IPR001126">
    <property type="entry name" value="UmuC"/>
</dbReference>
<organism evidence="5 6">
    <name type="scientific">Nocardia camponoti</name>
    <dbReference type="NCBI Taxonomy" id="1616106"/>
    <lineage>
        <taxon>Bacteria</taxon>
        <taxon>Bacillati</taxon>
        <taxon>Actinomycetota</taxon>
        <taxon>Actinomycetes</taxon>
        <taxon>Mycobacteriales</taxon>
        <taxon>Nocardiaceae</taxon>
        <taxon>Nocardia</taxon>
    </lineage>
</organism>
<accession>A0A917QL17</accession>
<dbReference type="Proteomes" id="UP000612956">
    <property type="component" value="Unassembled WGS sequence"/>
</dbReference>
<comment type="catalytic activity">
    <reaction evidence="3">
        <text>DNA(n) + a 2'-deoxyribonucleoside 5'-triphosphate = DNA(n+1) + diphosphate</text>
        <dbReference type="Rhea" id="RHEA:22508"/>
        <dbReference type="Rhea" id="RHEA-COMP:17339"/>
        <dbReference type="Rhea" id="RHEA-COMP:17340"/>
        <dbReference type="ChEBI" id="CHEBI:33019"/>
        <dbReference type="ChEBI" id="CHEBI:61560"/>
        <dbReference type="ChEBI" id="CHEBI:173112"/>
        <dbReference type="EC" id="2.7.7.7"/>
    </reaction>
</comment>
<comment type="function">
    <text evidence="2">Poorly processive, error-prone DNA polymerase involved in untargeted mutagenesis. Copies undamaged DNA at stalled replication forks, which arise in vivo from mismatched or misaligned primer ends. These misaligned primers can be extended by PolIV. Exhibits no 3'-5' exonuclease (proofreading) activity. May be involved in translesional synthesis, in conjunction with the beta clamp from PolIII.</text>
</comment>
<name>A0A917QL17_9NOCA</name>
<dbReference type="InterPro" id="IPR036775">
    <property type="entry name" value="DNA_pol_Y-fam_lit_finger_sf"/>
</dbReference>
<reference evidence="5" key="2">
    <citation type="submission" date="2020-09" db="EMBL/GenBank/DDBJ databases">
        <authorList>
            <person name="Sun Q."/>
            <person name="Zhou Y."/>
        </authorList>
    </citation>
    <scope>NUCLEOTIDE SEQUENCE</scope>
    <source>
        <strain evidence="5">CGMCC 4.7278</strain>
    </source>
</reference>
<dbReference type="NCBIfam" id="NF002883">
    <property type="entry name" value="PRK03352.1"/>
    <property type="match status" value="1"/>
</dbReference>
<dbReference type="SUPFAM" id="SSF56672">
    <property type="entry name" value="DNA/RNA polymerases"/>
    <property type="match status" value="1"/>
</dbReference>
<dbReference type="Pfam" id="PF11799">
    <property type="entry name" value="IMS_C"/>
    <property type="match status" value="1"/>
</dbReference>
<dbReference type="Gene3D" id="3.30.1490.100">
    <property type="entry name" value="DNA polymerase, Y-family, little finger domain"/>
    <property type="match status" value="1"/>
</dbReference>
<evidence type="ECO:0000313" key="5">
    <source>
        <dbReference type="EMBL" id="GGK54154.1"/>
    </source>
</evidence>
<evidence type="ECO:0000259" key="4">
    <source>
        <dbReference type="PROSITE" id="PS50173"/>
    </source>
</evidence>
<dbReference type="Gene3D" id="3.40.1170.60">
    <property type="match status" value="1"/>
</dbReference>
<dbReference type="InterPro" id="IPR043128">
    <property type="entry name" value="Rev_trsase/Diguanyl_cyclase"/>
</dbReference>
<dbReference type="CDD" id="cd03586">
    <property type="entry name" value="PolY_Pol_IV_kappa"/>
    <property type="match status" value="1"/>
</dbReference>
<evidence type="ECO:0000256" key="1">
    <source>
        <dbReference type="ARBA" id="ARBA00010945"/>
    </source>
</evidence>
<dbReference type="PANTHER" id="PTHR11076">
    <property type="entry name" value="DNA REPAIR POLYMERASE UMUC / TRANSFERASE FAMILY MEMBER"/>
    <property type="match status" value="1"/>
</dbReference>
<dbReference type="Pfam" id="PF00817">
    <property type="entry name" value="IMS"/>
    <property type="match status" value="1"/>
</dbReference>
<dbReference type="InterPro" id="IPR022880">
    <property type="entry name" value="DNApol_IV"/>
</dbReference>
<dbReference type="SUPFAM" id="SSF100879">
    <property type="entry name" value="Lesion bypass DNA polymerase (Y-family), little finger domain"/>
    <property type="match status" value="1"/>
</dbReference>
<reference evidence="5" key="1">
    <citation type="journal article" date="2014" name="Int. J. Syst. Evol. Microbiol.">
        <title>Complete genome sequence of Corynebacterium casei LMG S-19264T (=DSM 44701T), isolated from a smear-ripened cheese.</title>
        <authorList>
            <consortium name="US DOE Joint Genome Institute (JGI-PGF)"/>
            <person name="Walter F."/>
            <person name="Albersmeier A."/>
            <person name="Kalinowski J."/>
            <person name="Ruckert C."/>
        </authorList>
    </citation>
    <scope>NUCLEOTIDE SEQUENCE</scope>
    <source>
        <strain evidence="5">CGMCC 4.7278</strain>
    </source>
</reference>
<dbReference type="GO" id="GO:0042276">
    <property type="term" value="P:error-prone translesion synthesis"/>
    <property type="evidence" value="ECO:0007669"/>
    <property type="project" value="TreeGrafter"/>
</dbReference>
<evidence type="ECO:0000256" key="3">
    <source>
        <dbReference type="ARBA" id="ARBA00049244"/>
    </source>
</evidence>
<keyword evidence="6" id="KW-1185">Reference proteome</keyword>
<protein>
    <submittedName>
        <fullName evidence="5">DNA polymerase IV</fullName>
    </submittedName>
</protein>
<dbReference type="AlphaFoldDB" id="A0A917QL17"/>
<dbReference type="PANTHER" id="PTHR11076:SF33">
    <property type="entry name" value="DNA POLYMERASE KAPPA"/>
    <property type="match status" value="1"/>
</dbReference>
<dbReference type="GO" id="GO:0003684">
    <property type="term" value="F:damaged DNA binding"/>
    <property type="evidence" value="ECO:0007669"/>
    <property type="project" value="InterPro"/>
</dbReference>
<evidence type="ECO:0000313" key="6">
    <source>
        <dbReference type="Proteomes" id="UP000612956"/>
    </source>
</evidence>
<dbReference type="InterPro" id="IPR043502">
    <property type="entry name" value="DNA/RNA_pol_sf"/>
</dbReference>
<sequence length="340" mass="36397">MEFRRRPQLRGQPVIVGGNGDPTEARKVVTCASYPARGFGVRAGMPLRQAVRKCPDGVFLPVDLAFYQEVSDDIMATLGRVAGGVEVLGMDEAFVATTADPWALANEIRSAITEIDLTCAVGIGDNKLTAKLATGFAKQVGKKTAEPSNEVGAATGIFELTAANWRELMGERPTSALWGIGSRIAKRMEELGIATVNDLMAADPAVLAAEFGPNTGPYLRVLGHGLGDTELVTQPRIPVGHSKSETFPTDLTDRDEIRGEVARLAGAVAEEMAAEGRVSTRVSVTVRTKSFQTRSKQKKLAEPTADVAAIVDAATDIIDRFEIDRPVRLLGVRVEMLPID</sequence>
<proteinExistence type="inferred from homology"/>
<dbReference type="GO" id="GO:0009432">
    <property type="term" value="P:SOS response"/>
    <property type="evidence" value="ECO:0007669"/>
    <property type="project" value="TreeGrafter"/>
</dbReference>
<dbReference type="InterPro" id="IPR050116">
    <property type="entry name" value="DNA_polymerase-Y"/>
</dbReference>
<feature type="domain" description="UmuC" evidence="4">
    <location>
        <begin position="1"/>
        <end position="181"/>
    </location>
</feature>
<dbReference type="EMBL" id="BMMW01000002">
    <property type="protein sequence ID" value="GGK54154.1"/>
    <property type="molecule type" value="Genomic_DNA"/>
</dbReference>
<dbReference type="Gene3D" id="1.10.150.20">
    <property type="entry name" value="5' to 3' exonuclease, C-terminal subdomain"/>
    <property type="match status" value="1"/>
</dbReference>
<dbReference type="InterPro" id="IPR017961">
    <property type="entry name" value="DNA_pol_Y-fam_little_finger"/>
</dbReference>